<dbReference type="Pfam" id="PF00589">
    <property type="entry name" value="Phage_integrase"/>
    <property type="match status" value="1"/>
</dbReference>
<dbReference type="InterPro" id="IPR050090">
    <property type="entry name" value="Tyrosine_recombinase_XerCD"/>
</dbReference>
<dbReference type="InterPro" id="IPR010998">
    <property type="entry name" value="Integrase_recombinase_N"/>
</dbReference>
<dbReference type="Proteomes" id="UP000295122">
    <property type="component" value="Unassembled WGS sequence"/>
</dbReference>
<dbReference type="PROSITE" id="PS51898">
    <property type="entry name" value="TYR_RECOMBINASE"/>
    <property type="match status" value="1"/>
</dbReference>
<evidence type="ECO:0000256" key="4">
    <source>
        <dbReference type="ARBA" id="ARBA00023172"/>
    </source>
</evidence>
<dbReference type="GO" id="GO:0006310">
    <property type="term" value="P:DNA recombination"/>
    <property type="evidence" value="ECO:0007669"/>
    <property type="project" value="UniProtKB-KW"/>
</dbReference>
<evidence type="ECO:0000256" key="5">
    <source>
        <dbReference type="PROSITE-ProRule" id="PRU01248"/>
    </source>
</evidence>
<keyword evidence="4" id="KW-0233">DNA recombination</keyword>
<evidence type="ECO:0000313" key="9">
    <source>
        <dbReference type="EMBL" id="TDR93511.1"/>
    </source>
</evidence>
<dbReference type="SUPFAM" id="SSF56349">
    <property type="entry name" value="DNA breaking-rejoining enzymes"/>
    <property type="match status" value="1"/>
</dbReference>
<protein>
    <submittedName>
        <fullName evidence="9">Site-specific recombinase XerD</fullName>
    </submittedName>
</protein>
<dbReference type="PROSITE" id="PS51900">
    <property type="entry name" value="CB"/>
    <property type="match status" value="1"/>
</dbReference>
<name>A0A4R7C5N2_9HYPH</name>
<accession>A0A4R7C5N2</accession>
<feature type="domain" description="Core-binding (CB)" evidence="8">
    <location>
        <begin position="107"/>
        <end position="214"/>
    </location>
</feature>
<keyword evidence="10" id="KW-1185">Reference proteome</keyword>
<dbReference type="RefSeq" id="WP_133768507.1">
    <property type="nucleotide sequence ID" value="NZ_SNZR01000011.1"/>
</dbReference>
<sequence>MAKRRSPLSSRTSRAELPASDAPEWEVISPGVRLGYRKGRGTRGRGGAWLAASRSREGARVQVKLGQADDVLAADNEKVLSAEQARERARAWAKSLRTAAVAPRPMLTVGEVVDRWLEAREAEGMKSVYDARSRIRTHITPKLGSVTLVELTADQVVRWRNGMAKAPKLLRTAKTAKTRRSVTIAADDAEGQRRRRDTANRTLTVLKAALNWARDHRITDDDSAWRNVKPFRATTAARVRFLDAAEQKRLLDAAEGSLRDLLAAALMTGARFGELSRLQVRDFDRQNETIFIAESKSGKARHVALTSGAAALFGRLADERASTDLLLTQSPDGGGWKPASYQRGLRAALEAAKLPAITLHELRHSFASAMVRAGAPLMVVAEALGHSDSRMVEKHYAHLAPSYVADTIRRTAPNIDLDVVER</sequence>
<comment type="similarity">
    <text evidence="1">Belongs to the 'phage' integrase family.</text>
</comment>
<dbReference type="GO" id="GO:0003677">
    <property type="term" value="F:DNA binding"/>
    <property type="evidence" value="ECO:0007669"/>
    <property type="project" value="UniProtKB-UniRule"/>
</dbReference>
<dbReference type="CDD" id="cd00796">
    <property type="entry name" value="INT_Rci_Hp1_C"/>
    <property type="match status" value="1"/>
</dbReference>
<evidence type="ECO:0000256" key="1">
    <source>
        <dbReference type="ARBA" id="ARBA00008857"/>
    </source>
</evidence>
<feature type="region of interest" description="Disordered" evidence="6">
    <location>
        <begin position="1"/>
        <end position="21"/>
    </location>
</feature>
<dbReference type="InterPro" id="IPR044068">
    <property type="entry name" value="CB"/>
</dbReference>
<dbReference type="InterPro" id="IPR011010">
    <property type="entry name" value="DNA_brk_join_enz"/>
</dbReference>
<evidence type="ECO:0000256" key="2">
    <source>
        <dbReference type="ARBA" id="ARBA00022908"/>
    </source>
</evidence>
<evidence type="ECO:0000256" key="3">
    <source>
        <dbReference type="ARBA" id="ARBA00023125"/>
    </source>
</evidence>
<dbReference type="PANTHER" id="PTHR30349">
    <property type="entry name" value="PHAGE INTEGRASE-RELATED"/>
    <property type="match status" value="1"/>
</dbReference>
<evidence type="ECO:0000259" key="7">
    <source>
        <dbReference type="PROSITE" id="PS51898"/>
    </source>
</evidence>
<gene>
    <name evidence="9" type="ORF">EV668_0774</name>
</gene>
<dbReference type="InterPro" id="IPR013762">
    <property type="entry name" value="Integrase-like_cat_sf"/>
</dbReference>
<reference evidence="9 10" key="1">
    <citation type="submission" date="2019-03" db="EMBL/GenBank/DDBJ databases">
        <title>Genomic Encyclopedia of Type Strains, Phase IV (KMG-IV): sequencing the most valuable type-strain genomes for metagenomic binning, comparative biology and taxonomic classification.</title>
        <authorList>
            <person name="Goeker M."/>
        </authorList>
    </citation>
    <scope>NUCLEOTIDE SEQUENCE [LARGE SCALE GENOMIC DNA]</scope>
    <source>
        <strain evidence="9 10">DSM 25903</strain>
    </source>
</reference>
<dbReference type="OrthoDB" id="9814722at2"/>
<organism evidence="9 10">
    <name type="scientific">Enterovirga rhinocerotis</name>
    <dbReference type="NCBI Taxonomy" id="1339210"/>
    <lineage>
        <taxon>Bacteria</taxon>
        <taxon>Pseudomonadati</taxon>
        <taxon>Pseudomonadota</taxon>
        <taxon>Alphaproteobacteria</taxon>
        <taxon>Hyphomicrobiales</taxon>
        <taxon>Methylobacteriaceae</taxon>
        <taxon>Enterovirga</taxon>
    </lineage>
</organism>
<dbReference type="Gene3D" id="1.10.443.10">
    <property type="entry name" value="Intergrase catalytic core"/>
    <property type="match status" value="1"/>
</dbReference>
<dbReference type="GO" id="GO:0015074">
    <property type="term" value="P:DNA integration"/>
    <property type="evidence" value="ECO:0007669"/>
    <property type="project" value="UniProtKB-KW"/>
</dbReference>
<proteinExistence type="inferred from homology"/>
<dbReference type="AlphaFoldDB" id="A0A4R7C5N2"/>
<dbReference type="EMBL" id="SNZR01000011">
    <property type="protein sequence ID" value="TDR93511.1"/>
    <property type="molecule type" value="Genomic_DNA"/>
</dbReference>
<feature type="domain" description="Tyr recombinase" evidence="7">
    <location>
        <begin position="237"/>
        <end position="409"/>
    </location>
</feature>
<keyword evidence="3 5" id="KW-0238">DNA-binding</keyword>
<comment type="caution">
    <text evidence="9">The sequence shown here is derived from an EMBL/GenBank/DDBJ whole genome shotgun (WGS) entry which is preliminary data.</text>
</comment>
<dbReference type="InterPro" id="IPR002104">
    <property type="entry name" value="Integrase_catalytic"/>
</dbReference>
<evidence type="ECO:0000256" key="6">
    <source>
        <dbReference type="SAM" id="MobiDB-lite"/>
    </source>
</evidence>
<dbReference type="PANTHER" id="PTHR30349:SF41">
    <property type="entry name" value="INTEGRASE_RECOMBINASE PROTEIN MJ0367-RELATED"/>
    <property type="match status" value="1"/>
</dbReference>
<dbReference type="Gene3D" id="1.10.150.130">
    <property type="match status" value="1"/>
</dbReference>
<keyword evidence="2" id="KW-0229">DNA integration</keyword>
<evidence type="ECO:0000313" key="10">
    <source>
        <dbReference type="Proteomes" id="UP000295122"/>
    </source>
</evidence>
<evidence type="ECO:0000259" key="8">
    <source>
        <dbReference type="PROSITE" id="PS51900"/>
    </source>
</evidence>